<dbReference type="Pfam" id="PF01740">
    <property type="entry name" value="STAS"/>
    <property type="match status" value="1"/>
</dbReference>
<proteinExistence type="inferred from homology"/>
<reference evidence="4" key="1">
    <citation type="submission" date="2021-03" db="EMBL/GenBank/DDBJ databases">
        <authorList>
            <person name="Kanchanasin P."/>
            <person name="Saeng-In P."/>
            <person name="Phongsopitanun W."/>
            <person name="Yuki M."/>
            <person name="Kudo T."/>
            <person name="Ohkuma M."/>
            <person name="Tanasupawat S."/>
        </authorList>
    </citation>
    <scope>NUCLEOTIDE SEQUENCE</scope>
    <source>
        <strain evidence="4">GKU 128</strain>
    </source>
</reference>
<accession>A0A939T277</accession>
<evidence type="ECO:0000256" key="2">
    <source>
        <dbReference type="RuleBase" id="RU003749"/>
    </source>
</evidence>
<dbReference type="InterPro" id="IPR003658">
    <property type="entry name" value="Anti-sigma_ant"/>
</dbReference>
<organism evidence="4 5">
    <name type="scientific">Actinomadura barringtoniae</name>
    <dbReference type="NCBI Taxonomy" id="1427535"/>
    <lineage>
        <taxon>Bacteria</taxon>
        <taxon>Bacillati</taxon>
        <taxon>Actinomycetota</taxon>
        <taxon>Actinomycetes</taxon>
        <taxon>Streptosporangiales</taxon>
        <taxon>Thermomonosporaceae</taxon>
        <taxon>Actinomadura</taxon>
    </lineage>
</organism>
<comment type="caution">
    <text evidence="4">The sequence shown here is derived from an EMBL/GenBank/DDBJ whole genome shotgun (WGS) entry which is preliminary data.</text>
</comment>
<dbReference type="GO" id="GO:0043856">
    <property type="term" value="F:anti-sigma factor antagonist activity"/>
    <property type="evidence" value="ECO:0007669"/>
    <property type="project" value="InterPro"/>
</dbReference>
<dbReference type="PANTHER" id="PTHR33495">
    <property type="entry name" value="ANTI-SIGMA FACTOR ANTAGONIST TM_1081-RELATED-RELATED"/>
    <property type="match status" value="1"/>
</dbReference>
<evidence type="ECO:0000256" key="1">
    <source>
        <dbReference type="ARBA" id="ARBA00009013"/>
    </source>
</evidence>
<dbReference type="RefSeq" id="WP_208256956.1">
    <property type="nucleotide sequence ID" value="NZ_JAGEOJ010000007.1"/>
</dbReference>
<sequence length="109" mass="12080">MRTEAFRTEPEADGSEQWQVVEMAGELDIAQAGSLRRTIDSSLTRQARPRLALDLGDVTFCDSYGLSVLVYTAKKVRERDGDIVLAATSRQVRSLIKRCGLESLLPLPI</sequence>
<dbReference type="InterPro" id="IPR002645">
    <property type="entry name" value="STAS_dom"/>
</dbReference>
<comment type="similarity">
    <text evidence="1 2">Belongs to the anti-sigma-factor antagonist family.</text>
</comment>
<feature type="domain" description="STAS" evidence="3">
    <location>
        <begin position="8"/>
        <end position="109"/>
    </location>
</feature>
<dbReference type="NCBIfam" id="TIGR00377">
    <property type="entry name" value="ant_ant_sig"/>
    <property type="match status" value="1"/>
</dbReference>
<dbReference type="EMBL" id="JAGEOJ010000007">
    <property type="protein sequence ID" value="MBO2449121.1"/>
    <property type="molecule type" value="Genomic_DNA"/>
</dbReference>
<protein>
    <recommendedName>
        <fullName evidence="2">Anti-sigma factor antagonist</fullName>
    </recommendedName>
</protein>
<evidence type="ECO:0000259" key="3">
    <source>
        <dbReference type="PROSITE" id="PS50801"/>
    </source>
</evidence>
<dbReference type="PROSITE" id="PS50801">
    <property type="entry name" value="STAS"/>
    <property type="match status" value="1"/>
</dbReference>
<dbReference type="InterPro" id="IPR036513">
    <property type="entry name" value="STAS_dom_sf"/>
</dbReference>
<dbReference type="CDD" id="cd07043">
    <property type="entry name" value="STAS_anti-anti-sigma_factors"/>
    <property type="match status" value="1"/>
</dbReference>
<name>A0A939T277_9ACTN</name>
<dbReference type="Gene3D" id="3.30.750.24">
    <property type="entry name" value="STAS domain"/>
    <property type="match status" value="1"/>
</dbReference>
<keyword evidence="5" id="KW-1185">Reference proteome</keyword>
<dbReference type="SUPFAM" id="SSF52091">
    <property type="entry name" value="SpoIIaa-like"/>
    <property type="match status" value="1"/>
</dbReference>
<evidence type="ECO:0000313" key="5">
    <source>
        <dbReference type="Proteomes" id="UP000669179"/>
    </source>
</evidence>
<dbReference type="PANTHER" id="PTHR33495:SF2">
    <property type="entry name" value="ANTI-SIGMA FACTOR ANTAGONIST TM_1081-RELATED"/>
    <property type="match status" value="1"/>
</dbReference>
<evidence type="ECO:0000313" key="4">
    <source>
        <dbReference type="EMBL" id="MBO2449121.1"/>
    </source>
</evidence>
<dbReference type="Proteomes" id="UP000669179">
    <property type="component" value="Unassembled WGS sequence"/>
</dbReference>
<gene>
    <name evidence="4" type="ORF">J4573_18600</name>
</gene>
<dbReference type="AlphaFoldDB" id="A0A939T277"/>